<protein>
    <recommendedName>
        <fullName evidence="2">Asp23/Gls24 family envelope stress response protein</fullName>
    </recommendedName>
</protein>
<dbReference type="AlphaFoldDB" id="K1SRQ3"/>
<gene>
    <name evidence="1" type="ORF">OBE_11029</name>
</gene>
<dbReference type="Pfam" id="PF03780">
    <property type="entry name" value="Asp23"/>
    <property type="match status" value="1"/>
</dbReference>
<dbReference type="InterPro" id="IPR005531">
    <property type="entry name" value="Asp23"/>
</dbReference>
<name>K1SRQ3_9ZZZZ</name>
<dbReference type="PANTHER" id="PTHR34297">
    <property type="entry name" value="HYPOTHETICAL CYTOSOLIC PROTEIN-RELATED"/>
    <property type="match status" value="1"/>
</dbReference>
<reference evidence="1" key="1">
    <citation type="journal article" date="2013" name="Environ. Microbiol.">
        <title>Microbiota from the distal guts of lean and obese adolescents exhibit partial functional redundancy besides clear differences in community structure.</title>
        <authorList>
            <person name="Ferrer M."/>
            <person name="Ruiz A."/>
            <person name="Lanza F."/>
            <person name="Haange S.B."/>
            <person name="Oberbach A."/>
            <person name="Till H."/>
            <person name="Bargiela R."/>
            <person name="Campoy C."/>
            <person name="Segura M.T."/>
            <person name="Richter M."/>
            <person name="von Bergen M."/>
            <person name="Seifert J."/>
            <person name="Suarez A."/>
        </authorList>
    </citation>
    <scope>NUCLEOTIDE SEQUENCE</scope>
</reference>
<dbReference type="PANTHER" id="PTHR34297:SF2">
    <property type="entry name" value="ASP23_GLS24 FAMILY ENVELOPE STRESS RESPONSE PROTEIN"/>
    <property type="match status" value="1"/>
</dbReference>
<accession>K1SRQ3</accession>
<comment type="caution">
    <text evidence="1">The sequence shown here is derived from an EMBL/GenBank/DDBJ whole genome shotgun (WGS) entry which is preliminary data.</text>
</comment>
<proteinExistence type="predicted"/>
<organism evidence="1">
    <name type="scientific">human gut metagenome</name>
    <dbReference type="NCBI Taxonomy" id="408170"/>
    <lineage>
        <taxon>unclassified sequences</taxon>
        <taxon>metagenomes</taxon>
        <taxon>organismal metagenomes</taxon>
    </lineage>
</organism>
<evidence type="ECO:0000313" key="1">
    <source>
        <dbReference type="EMBL" id="EKC56505.1"/>
    </source>
</evidence>
<evidence type="ECO:0008006" key="2">
    <source>
        <dbReference type="Google" id="ProtNLM"/>
    </source>
</evidence>
<sequence>MVKIEQSNGTISITNEVFTNLAGDAATSCFGVKGMVGRSKDSGPFQLLRRESMSKGVNATFADDGSISLELHIAVDHGVNISALAHSIINEVSYKVNQATGVPVARVDVYVDTMFLD</sequence>
<dbReference type="EMBL" id="AJWZ01007581">
    <property type="protein sequence ID" value="EKC56505.1"/>
    <property type="molecule type" value="Genomic_DNA"/>
</dbReference>